<proteinExistence type="predicted"/>
<sequence length="63" mass="7262">MRSVRVQVYDPFKTLMVKICQSFCYAKCNIMTVMSALRLHPLLQSVGSITSKPRRQEQWSLGV</sequence>
<dbReference type="Gramene" id="OMERI06G05440.2">
    <property type="protein sequence ID" value="OMERI06G05440.2"/>
    <property type="gene ID" value="OMERI06G05440"/>
</dbReference>
<evidence type="ECO:0000313" key="2">
    <source>
        <dbReference type="Proteomes" id="UP000008021"/>
    </source>
</evidence>
<reference evidence="1" key="2">
    <citation type="submission" date="2018-05" db="EMBL/GenBank/DDBJ databases">
        <title>OmerRS3 (Oryza meridionalis Reference Sequence Version 3).</title>
        <authorList>
            <person name="Zhang J."/>
            <person name="Kudrna D."/>
            <person name="Lee S."/>
            <person name="Talag J."/>
            <person name="Welchert J."/>
            <person name="Wing R.A."/>
        </authorList>
    </citation>
    <scope>NUCLEOTIDE SEQUENCE [LARGE SCALE GENOMIC DNA]</scope>
    <source>
        <strain evidence="1">cv. OR44</strain>
    </source>
</reference>
<reference evidence="1" key="1">
    <citation type="submission" date="2015-04" db="UniProtKB">
        <authorList>
            <consortium name="EnsemblPlants"/>
        </authorList>
    </citation>
    <scope>IDENTIFICATION</scope>
</reference>
<dbReference type="Proteomes" id="UP000008021">
    <property type="component" value="Chromosome 6"/>
</dbReference>
<accession>A0A0E0DXL4</accession>
<name>A0A0E0DXL4_9ORYZ</name>
<dbReference type="HOGENOM" id="CLU_2889637_0_0_1"/>
<protein>
    <submittedName>
        <fullName evidence="1">Uncharacterized protein</fullName>
    </submittedName>
</protein>
<organism evidence="1">
    <name type="scientific">Oryza meridionalis</name>
    <dbReference type="NCBI Taxonomy" id="40149"/>
    <lineage>
        <taxon>Eukaryota</taxon>
        <taxon>Viridiplantae</taxon>
        <taxon>Streptophyta</taxon>
        <taxon>Embryophyta</taxon>
        <taxon>Tracheophyta</taxon>
        <taxon>Spermatophyta</taxon>
        <taxon>Magnoliopsida</taxon>
        <taxon>Liliopsida</taxon>
        <taxon>Poales</taxon>
        <taxon>Poaceae</taxon>
        <taxon>BOP clade</taxon>
        <taxon>Oryzoideae</taxon>
        <taxon>Oryzeae</taxon>
        <taxon>Oryzinae</taxon>
        <taxon>Oryza</taxon>
    </lineage>
</organism>
<keyword evidence="2" id="KW-1185">Reference proteome</keyword>
<evidence type="ECO:0000313" key="1">
    <source>
        <dbReference type="EnsemblPlants" id="OMERI06G05440.2"/>
    </source>
</evidence>
<dbReference type="EnsemblPlants" id="OMERI06G05440.2">
    <property type="protein sequence ID" value="OMERI06G05440.2"/>
    <property type="gene ID" value="OMERI06G05440"/>
</dbReference>
<dbReference type="AlphaFoldDB" id="A0A0E0DXL4"/>